<dbReference type="FunFam" id="1.10.510.10:FF:000129">
    <property type="entry name" value="cysteine-rich receptor-like protein kinase 10"/>
    <property type="match status" value="1"/>
</dbReference>
<evidence type="ECO:0000256" key="8">
    <source>
        <dbReference type="ARBA" id="ARBA00022741"/>
    </source>
</evidence>
<comment type="catalytic activity">
    <reaction evidence="15">
        <text>L-seryl-[protein] + ATP = O-phospho-L-seryl-[protein] + ADP + H(+)</text>
        <dbReference type="Rhea" id="RHEA:17989"/>
        <dbReference type="Rhea" id="RHEA-COMP:9863"/>
        <dbReference type="Rhea" id="RHEA-COMP:11604"/>
        <dbReference type="ChEBI" id="CHEBI:15378"/>
        <dbReference type="ChEBI" id="CHEBI:29999"/>
        <dbReference type="ChEBI" id="CHEBI:30616"/>
        <dbReference type="ChEBI" id="CHEBI:83421"/>
        <dbReference type="ChEBI" id="CHEBI:456216"/>
    </reaction>
</comment>
<keyword evidence="24" id="KW-1185">Reference proteome</keyword>
<dbReference type="GO" id="GO:0006950">
    <property type="term" value="P:response to stress"/>
    <property type="evidence" value="ECO:0007669"/>
    <property type="project" value="UniProtKB-ARBA"/>
</dbReference>
<evidence type="ECO:0000256" key="13">
    <source>
        <dbReference type="ARBA" id="ARBA00023170"/>
    </source>
</evidence>
<protein>
    <submittedName>
        <fullName evidence="23">Cysteine-rich RLK (RECEPTOR-like protein kinase) 20</fullName>
    </submittedName>
</protein>
<dbReference type="ProteomicsDB" id="201861"/>
<evidence type="ECO:0000256" key="7">
    <source>
        <dbReference type="ARBA" id="ARBA00022737"/>
    </source>
</evidence>
<dbReference type="GO" id="GO:0005524">
    <property type="term" value="F:ATP binding"/>
    <property type="evidence" value="ECO:0007669"/>
    <property type="project" value="UniProtKB-UniRule"/>
</dbReference>
<evidence type="ECO:0000313" key="25">
    <source>
        <dbReference type="TAIR" id="AT4G23280"/>
    </source>
</evidence>
<evidence type="ECO:0000313" key="24">
    <source>
        <dbReference type="Proteomes" id="UP000006548"/>
    </source>
</evidence>
<evidence type="ECO:0000256" key="10">
    <source>
        <dbReference type="ARBA" id="ARBA00022840"/>
    </source>
</evidence>
<dbReference type="AlphaFoldDB" id="A0A1P8B3T1"/>
<evidence type="ECO:0000256" key="6">
    <source>
        <dbReference type="ARBA" id="ARBA00022729"/>
    </source>
</evidence>
<evidence type="ECO:0000256" key="18">
    <source>
        <dbReference type="SAM" id="Phobius"/>
    </source>
</evidence>
<feature type="domain" description="Gnk2-homologous" evidence="21">
    <location>
        <begin position="27"/>
        <end position="131"/>
    </location>
</feature>
<feature type="domain" description="Gnk2-homologous" evidence="21">
    <location>
        <begin position="137"/>
        <end position="241"/>
    </location>
</feature>
<evidence type="ECO:0000256" key="3">
    <source>
        <dbReference type="ARBA" id="ARBA00022553"/>
    </source>
</evidence>
<dbReference type="GO" id="GO:0016020">
    <property type="term" value="C:membrane"/>
    <property type="evidence" value="ECO:0007669"/>
    <property type="project" value="UniProtKB-SubCell"/>
</dbReference>
<keyword evidence="10 17" id="KW-0067">ATP-binding</keyword>
<evidence type="ECO:0000259" key="20">
    <source>
        <dbReference type="PROSITE" id="PS50011"/>
    </source>
</evidence>
<dbReference type="Pfam" id="PF01657">
    <property type="entry name" value="Stress-antifung"/>
    <property type="match status" value="2"/>
</dbReference>
<dbReference type="Pfam" id="PF07714">
    <property type="entry name" value="PK_Tyr_Ser-Thr"/>
    <property type="match status" value="1"/>
</dbReference>
<evidence type="ECO:0000256" key="9">
    <source>
        <dbReference type="ARBA" id="ARBA00022777"/>
    </source>
</evidence>
<dbReference type="FunFam" id="3.30.430.20:FF:000002">
    <property type="entry name" value="Cysteine-rich receptor-like protein kinase 10"/>
    <property type="match status" value="1"/>
</dbReference>
<dbReference type="OrthoDB" id="688481at2759"/>
<evidence type="ECO:0000313" key="22">
    <source>
        <dbReference type="Araport" id="AT4G23280"/>
    </source>
</evidence>
<gene>
    <name evidence="23 25" type="primary">CRK20</name>
    <name evidence="22 23" type="ordered locus">At4g23280</name>
    <name evidence="23" type="ORF">F21P8.170</name>
    <name evidence="23" type="ORF">F21P8_170</name>
</gene>
<keyword evidence="5 18" id="KW-0812">Transmembrane</keyword>
<dbReference type="EMBL" id="CP002687">
    <property type="protein sequence ID" value="ANM66270.1"/>
    <property type="molecule type" value="Genomic_DNA"/>
</dbReference>
<evidence type="ECO:0000256" key="15">
    <source>
        <dbReference type="ARBA" id="ARBA00047558"/>
    </source>
</evidence>
<dbReference type="RefSeq" id="NP_001328178.1">
    <property type="nucleotide sequence ID" value="NM_001341597.1"/>
</dbReference>
<keyword evidence="13" id="KW-0675">Receptor</keyword>
<keyword evidence="6 19" id="KW-0732">Signal</keyword>
<keyword evidence="12 18" id="KW-0472">Membrane</keyword>
<dbReference type="InterPro" id="IPR038408">
    <property type="entry name" value="GNK2_sf"/>
</dbReference>
<dbReference type="Araport" id="AT4G23280"/>
<feature type="domain" description="Protein kinase" evidence="20">
    <location>
        <begin position="251"/>
        <end position="573"/>
    </location>
</feature>
<evidence type="ECO:0000256" key="12">
    <source>
        <dbReference type="ARBA" id="ARBA00023136"/>
    </source>
</evidence>
<dbReference type="ExpressionAtlas" id="A0A1P8B3T1">
    <property type="expression patterns" value="baseline and differential"/>
</dbReference>
<dbReference type="PROSITE" id="PS00107">
    <property type="entry name" value="PROTEIN_KINASE_ATP"/>
    <property type="match status" value="1"/>
</dbReference>
<dbReference type="InterPro" id="IPR001245">
    <property type="entry name" value="Ser-Thr/Tyr_kinase_cat_dom"/>
</dbReference>
<evidence type="ECO:0000256" key="16">
    <source>
        <dbReference type="ARBA" id="ARBA00047951"/>
    </source>
</evidence>
<dbReference type="InterPro" id="IPR008271">
    <property type="entry name" value="Ser/Thr_kinase_AS"/>
</dbReference>
<keyword evidence="8 17" id="KW-0547">Nucleotide-binding</keyword>
<dbReference type="Gene3D" id="3.30.430.20">
    <property type="entry name" value="Gnk2 domain, C-X8-C-X2-C motif"/>
    <property type="match status" value="2"/>
</dbReference>
<evidence type="ECO:0000256" key="5">
    <source>
        <dbReference type="ARBA" id="ARBA00022692"/>
    </source>
</evidence>
<name>A0A1P8B3T1_ARATH</name>
<comment type="subcellular location">
    <subcellularLocation>
        <location evidence="1">Membrane</location>
        <topology evidence="1">Single-pass membrane protein</topology>
    </subcellularLocation>
</comment>
<dbReference type="PROSITE" id="PS51473">
    <property type="entry name" value="GNK2"/>
    <property type="match status" value="2"/>
</dbReference>
<keyword evidence="14" id="KW-0325">Glycoprotein</keyword>
<feature type="binding site" evidence="17">
    <location>
        <position position="372"/>
    </location>
    <ligand>
        <name>ATP</name>
        <dbReference type="ChEBI" id="CHEBI:30616"/>
    </ligand>
</feature>
<dbReference type="SMART" id="SM00220">
    <property type="entry name" value="S_TKc"/>
    <property type="match status" value="1"/>
</dbReference>
<dbReference type="CDD" id="cd23509">
    <property type="entry name" value="Gnk2-like"/>
    <property type="match status" value="2"/>
</dbReference>
<dbReference type="InterPro" id="IPR011009">
    <property type="entry name" value="Kinase-like_dom_sf"/>
</dbReference>
<feature type="signal peptide" evidence="19">
    <location>
        <begin position="1"/>
        <end position="23"/>
    </location>
</feature>
<reference evidence="23 24" key="1">
    <citation type="journal article" date="1999" name="Nature">
        <title>Sequence and analysis of chromosome 4 of the plant Arabidopsis thaliana.</title>
        <authorList>
            <consortium name="EU"/>
            <consortium name="CSHL and WU Arabidopsis Sequencing Project"/>
            <person name="Mayer K."/>
            <person name="Schuller C."/>
            <person name="Wambutt R."/>
            <person name="Murphy G."/>
            <person name="Volckaert G."/>
            <person name="Pohl T."/>
            <person name="Dusterhoft A."/>
            <person name="Stiekema W."/>
            <person name="Entian K.D."/>
            <person name="Terryn N."/>
            <person name="Harris B."/>
            <person name="Ansorge W."/>
            <person name="Brandt P."/>
            <person name="Grivell L."/>
            <person name="Rieger M."/>
            <person name="Weichselgartner M."/>
            <person name="de Simone V."/>
            <person name="Obermaier B."/>
            <person name="Mache R."/>
            <person name="Muller M."/>
            <person name="Kreis M."/>
            <person name="Delseny M."/>
            <person name="Puigdomenech P."/>
            <person name="Watson M."/>
            <person name="Schmidtheini T."/>
            <person name="Reichert B."/>
            <person name="Portatelle D."/>
            <person name="Perez-Alonso M."/>
            <person name="Boutry M."/>
            <person name="Bancroft I."/>
            <person name="Vos P."/>
            <person name="Hoheisel J."/>
            <person name="Zimmermann W."/>
            <person name="Wedler H."/>
            <person name="Ridley P."/>
            <person name="Langham S.A."/>
            <person name="McCullagh B."/>
            <person name="Bilham L."/>
            <person name="Robben J."/>
            <person name="Van der Schueren J."/>
            <person name="Grymonprez B."/>
            <person name="Chuang Y.J."/>
            <person name="Vandenbussche F."/>
            <person name="Braeken M."/>
            <person name="Weltjens I."/>
            <person name="Voet M."/>
            <person name="Bastiaens I."/>
            <person name="Aert R."/>
            <person name="Defoor E."/>
            <person name="Weitzenegger T."/>
            <person name="Bothe G."/>
            <person name="Ramsperger U."/>
            <person name="Hilbert H."/>
            <person name="Braun M."/>
            <person name="Holzer E."/>
            <person name="Brandt A."/>
            <person name="Peters S."/>
            <person name="van Staveren M."/>
            <person name="Dirske W."/>
            <person name="Mooijman P."/>
            <person name="Klein Lankhorst R."/>
            <person name="Rose M."/>
            <person name="Hauf J."/>
            <person name="Kotter P."/>
            <person name="Berneiser S."/>
            <person name="Hempel S."/>
            <person name="Feldpausch M."/>
            <person name="Lamberth S."/>
            <person name="Van den Daele H."/>
            <person name="De Keyser A."/>
            <person name="Buysshaert C."/>
            <person name="Gielen J."/>
            <person name="Villarroel R."/>
            <person name="De Clercq R."/>
            <person name="Van Montagu M."/>
            <person name="Rogers J."/>
            <person name="Cronin A."/>
            <person name="Quail M."/>
            <person name="Bray-Allen S."/>
            <person name="Clark L."/>
            <person name="Doggett J."/>
            <person name="Hall S."/>
            <person name="Kay M."/>
            <person name="Lennard N."/>
            <person name="McLay K."/>
            <person name="Mayes R."/>
            <person name="Pettett A."/>
            <person name="Rajandream M.A."/>
            <person name="Lyne M."/>
            <person name="Benes V."/>
            <person name="Rechmann S."/>
            <person name="Borkova D."/>
            <person name="Blocker H."/>
            <person name="Scharfe M."/>
            <person name="Grimm M."/>
            <person name="Lohnert T.H."/>
            <person name="Dose S."/>
            <person name="de Haan M."/>
            <person name="Maarse A."/>
            <person name="Schafer M."/>
            <person name="Muller-Auer S."/>
            <person name="Gabel C."/>
            <person name="Fuchs M."/>
            <person name="Fartmann B."/>
            <person name="Granderath K."/>
            <person name="Dauner D."/>
            <person name="Herzl A."/>
            <person name="Neumann S."/>
            <person name="Argiriou A."/>
            <person name="Vitale D."/>
            <person name="Liguori R."/>
            <person name="Piravandi E."/>
            <person name="Massenet O."/>
            <person name="Quigley F."/>
            <person name="Clabauld G."/>
            <person name="Mundlein A."/>
            <person name="Felber R."/>
            <person name="Schnabl S."/>
            <person name="Hiller R."/>
            <person name="Schmidt W."/>
            <person name="Lecharny A."/>
            <person name="Aubourg S."/>
            <person name="Chefdor F."/>
            <person name="Cooke R."/>
            <person name="Berger C."/>
            <person name="Montfort A."/>
            <person name="Casacuberta E."/>
            <person name="Gibbons T."/>
            <person name="Weber N."/>
            <person name="Vandenbol M."/>
            <person name="Bargues M."/>
            <person name="Terol J."/>
            <person name="Torres A."/>
            <person name="Perez-Perez A."/>
            <person name="Purnelle B."/>
            <person name="Bent E."/>
            <person name="Johnson S."/>
            <person name="Tacon D."/>
            <person name="Jesse T."/>
            <person name="Heijnen L."/>
            <person name="Schwarz S."/>
            <person name="Scholler P."/>
            <person name="Heber S."/>
            <person name="Francs P."/>
            <person name="Bielke C."/>
            <person name="Frishman D."/>
            <person name="Haase D."/>
            <person name="Lemcke K."/>
            <person name="Mewes H.W."/>
            <person name="Stocker S."/>
            <person name="Zaccaria P."/>
            <person name="Bevan M."/>
            <person name="Wilson R.K."/>
            <person name="de la Bastide M."/>
            <person name="Habermann K."/>
            <person name="Parnell L."/>
            <person name="Dedhia N."/>
            <person name="Gnoj L."/>
            <person name="Schutz K."/>
            <person name="Huang E."/>
            <person name="Spiegel L."/>
            <person name="Sehkon M."/>
            <person name="Murray J."/>
            <person name="Sheet P."/>
            <person name="Cordes M."/>
            <person name="Abu-Threideh J."/>
            <person name="Stoneking T."/>
            <person name="Kalicki J."/>
            <person name="Graves T."/>
            <person name="Harmon G."/>
            <person name="Edwards J."/>
            <person name="Latreille P."/>
            <person name="Courtney L."/>
            <person name="Cloud J."/>
            <person name="Abbott A."/>
            <person name="Scott K."/>
            <person name="Johnson D."/>
            <person name="Minx P."/>
            <person name="Bentley D."/>
            <person name="Fulton B."/>
            <person name="Miller N."/>
            <person name="Greco T."/>
            <person name="Kemp K."/>
            <person name="Kramer J."/>
            <person name="Fulton L."/>
            <person name="Mardis E."/>
            <person name="Dante M."/>
            <person name="Pepin K."/>
            <person name="Hillier L."/>
            <person name="Nelson J."/>
            <person name="Spieth J."/>
            <person name="Ryan E."/>
            <person name="Andrews S."/>
            <person name="Geisel C."/>
            <person name="Layman D."/>
            <person name="Du H."/>
            <person name="Ali J."/>
            <person name="Berghoff A."/>
            <person name="Jones K."/>
            <person name="Drone K."/>
            <person name="Cotton M."/>
            <person name="Joshu C."/>
            <person name="Antonoiu B."/>
            <person name="Zidanic M."/>
            <person name="Strong C."/>
            <person name="Sun H."/>
            <person name="Lamar B."/>
            <person name="Yordan C."/>
            <person name="Ma P."/>
            <person name="Zhong J."/>
            <person name="Preston R."/>
            <person name="Vil D."/>
            <person name="Shekher M."/>
            <person name="Matero A."/>
            <person name="Shah R."/>
            <person name="Swaby I.K."/>
            <person name="O'Shaughnessy A."/>
            <person name="Rodriguez M."/>
            <person name="Hoffmann J."/>
            <person name="Till S."/>
            <person name="Granat S."/>
            <person name="Shohdy N."/>
            <person name="Hasegawa A."/>
            <person name="Hameed A."/>
            <person name="Lodhi M."/>
            <person name="Johnson A."/>
            <person name="Chen E."/>
            <person name="Marra M."/>
            <person name="Martienssen R."/>
            <person name="McCombie W.R."/>
        </authorList>
    </citation>
    <scope>NUCLEOTIDE SEQUENCE [LARGE SCALE GENOMIC DNA]</scope>
    <source>
        <strain evidence="24">cv. Columbia</strain>
    </source>
</reference>
<dbReference type="PROSITE" id="PS00108">
    <property type="entry name" value="PROTEIN_KINASE_ST"/>
    <property type="match status" value="1"/>
</dbReference>
<dbReference type="GO" id="GO:0004674">
    <property type="term" value="F:protein serine/threonine kinase activity"/>
    <property type="evidence" value="ECO:0007669"/>
    <property type="project" value="UniProtKB-KW"/>
</dbReference>
<dbReference type="SUPFAM" id="SSF56112">
    <property type="entry name" value="Protein kinase-like (PK-like)"/>
    <property type="match status" value="1"/>
</dbReference>
<dbReference type="Proteomes" id="UP000006548">
    <property type="component" value="Chromosome 4"/>
</dbReference>
<evidence type="ECO:0000259" key="21">
    <source>
        <dbReference type="PROSITE" id="PS51473"/>
    </source>
</evidence>
<dbReference type="PANTHER" id="PTHR27002:SF997">
    <property type="entry name" value="CYSTEINE-RICH RECEPTOR-LIKE PROTEIN KINASE 13-RELATED"/>
    <property type="match status" value="1"/>
</dbReference>
<dbReference type="TAIR" id="AT4G23280">
    <property type="gene designation" value="CRK20"/>
</dbReference>
<evidence type="ECO:0000256" key="4">
    <source>
        <dbReference type="ARBA" id="ARBA00022679"/>
    </source>
</evidence>
<keyword evidence="7" id="KW-0677">Repeat</keyword>
<comment type="catalytic activity">
    <reaction evidence="16">
        <text>L-threonyl-[protein] + ATP = O-phospho-L-threonyl-[protein] + ADP + H(+)</text>
        <dbReference type="Rhea" id="RHEA:46608"/>
        <dbReference type="Rhea" id="RHEA-COMP:11060"/>
        <dbReference type="Rhea" id="RHEA-COMP:11605"/>
        <dbReference type="ChEBI" id="CHEBI:15378"/>
        <dbReference type="ChEBI" id="CHEBI:30013"/>
        <dbReference type="ChEBI" id="CHEBI:30616"/>
        <dbReference type="ChEBI" id="CHEBI:61977"/>
        <dbReference type="ChEBI" id="CHEBI:456216"/>
    </reaction>
</comment>
<dbReference type="Gene3D" id="1.10.510.10">
    <property type="entry name" value="Transferase(Phosphotransferase) domain 1"/>
    <property type="match status" value="2"/>
</dbReference>
<evidence type="ECO:0000256" key="14">
    <source>
        <dbReference type="ARBA" id="ARBA00023180"/>
    </source>
</evidence>
<dbReference type="PROSITE" id="PS50011">
    <property type="entry name" value="PROTEIN_KINASE_DOM"/>
    <property type="match status" value="1"/>
</dbReference>
<keyword evidence="2" id="KW-0723">Serine/threonine-protein kinase</keyword>
<feature type="transmembrane region" description="Helical" evidence="18">
    <location>
        <begin position="265"/>
        <end position="287"/>
    </location>
</feature>
<organism evidence="23 24">
    <name type="scientific">Arabidopsis thaliana</name>
    <name type="common">Mouse-ear cress</name>
    <dbReference type="NCBI Taxonomy" id="3702"/>
    <lineage>
        <taxon>Eukaryota</taxon>
        <taxon>Viridiplantae</taxon>
        <taxon>Streptophyta</taxon>
        <taxon>Embryophyta</taxon>
        <taxon>Tracheophyta</taxon>
        <taxon>Spermatophyta</taxon>
        <taxon>Magnoliopsida</taxon>
        <taxon>eudicotyledons</taxon>
        <taxon>Gunneridae</taxon>
        <taxon>Pentapetalae</taxon>
        <taxon>rosids</taxon>
        <taxon>malvids</taxon>
        <taxon>Brassicales</taxon>
        <taxon>Brassicaceae</taxon>
        <taxon>Camelineae</taxon>
        <taxon>Arabidopsis</taxon>
    </lineage>
</organism>
<dbReference type="InterPro" id="IPR000719">
    <property type="entry name" value="Prot_kinase_dom"/>
</dbReference>
<dbReference type="FunFam" id="3.30.430.20:FF:000003">
    <property type="entry name" value="Cysteine-rich RLK (RECEPTOR-like protein kinase) 10"/>
    <property type="match status" value="1"/>
</dbReference>
<dbReference type="InterPro" id="IPR017441">
    <property type="entry name" value="Protein_kinase_ATP_BS"/>
</dbReference>
<keyword evidence="3" id="KW-0597">Phosphoprotein</keyword>
<reference evidence="24" key="2">
    <citation type="journal article" date="2017" name="Plant J.">
        <title>Araport11: a complete reannotation of the Arabidopsis thaliana reference genome.</title>
        <authorList>
            <person name="Cheng C.Y."/>
            <person name="Krishnakumar V."/>
            <person name="Chan A.P."/>
            <person name="Thibaud-Nissen F."/>
            <person name="Schobel S."/>
            <person name="Town C.D."/>
        </authorList>
    </citation>
    <scope>GENOME REANNOTATION</scope>
    <source>
        <strain evidence="24">cv. Columbia</strain>
    </source>
</reference>
<dbReference type="SMR" id="A0A1P8B3T1"/>
<evidence type="ECO:0000256" key="1">
    <source>
        <dbReference type="ARBA" id="ARBA00004167"/>
    </source>
</evidence>
<proteinExistence type="predicted"/>
<feature type="chain" id="PRO_5030032342" evidence="19">
    <location>
        <begin position="24"/>
        <end position="616"/>
    </location>
</feature>
<evidence type="ECO:0000256" key="2">
    <source>
        <dbReference type="ARBA" id="ARBA00022527"/>
    </source>
</evidence>
<dbReference type="InterPro" id="IPR002902">
    <property type="entry name" value="GNK2"/>
</dbReference>
<dbReference type="PANTHER" id="PTHR27002">
    <property type="entry name" value="RECEPTOR-LIKE SERINE/THREONINE-PROTEIN KINASE SD1-8"/>
    <property type="match status" value="1"/>
</dbReference>
<evidence type="ECO:0000256" key="17">
    <source>
        <dbReference type="PROSITE-ProRule" id="PRU10141"/>
    </source>
</evidence>
<keyword evidence="9" id="KW-0418">Kinase</keyword>
<accession>A0A1P8B3T1</accession>
<evidence type="ECO:0000313" key="23">
    <source>
        <dbReference type="EMBL" id="ANM66270.1"/>
    </source>
</evidence>
<evidence type="ECO:0000256" key="19">
    <source>
        <dbReference type="SAM" id="SignalP"/>
    </source>
</evidence>
<keyword evidence="11 18" id="KW-1133">Transmembrane helix</keyword>
<dbReference type="GeneID" id="828427"/>
<keyword evidence="4" id="KW-0808">Transferase</keyword>
<evidence type="ECO:0000256" key="11">
    <source>
        <dbReference type="ARBA" id="ARBA00022989"/>
    </source>
</evidence>
<sequence>MSSLICFIFLFLFSFITSFTASAQNPFYLYHNCSITTTYSSNSTYSTNLKTLLSSLSSRNASYSTGFQNATAGQAPDMVTGLFLCRGNVSPEVCRSCIALSVNESLSRCPNEREAVFYYEQCMLRYSNRNILSTLNTDGGVFMQNARNPISVKQDRFRDLVLNPMNLAAIEAARSIKRFAVTKFDLNALQSLYGMVQCTPDLTEQDCLDCLQQSINQVTYDKIGGRTFLPSCTSRYDNYEFYNEFNVGTPQDSSPRPGKGGNSSVIVIAVVVPITVLFLLFVAFFSVRRAKRKKTIGAIPLFKVKRKETEVTEPPAETTDGDDITTAGSLQFDFKAIVAATDIFLPINKLGQGGFGEVYKGTFPSGVQVAVKRLSKNSGQDPTMQGQLDWSRRYKIIGGIARGILYLHQDSRLTIIHRDLKAGNILLDADMNPKVADFGMARIFGMDQTEANTRRVVGTYGYMAPEYAMYGKFSMKSDVYSFGVLVLEIVSGMKNSSLDQMDGSISNLVTYTWRLWSNGSPSELVDPSFGDNYQTSEITRCIHIALLCVQEDANDRPTMSAIVQMLTTSSIALAVPRPPGFFLRSKQEQAERACPSMDTSDLFSIDEASITSVAPR</sequence>